<dbReference type="STRING" id="96773.Tchl_2813"/>
<dbReference type="Pfam" id="PF10145">
    <property type="entry name" value="PhageMin_Tail"/>
    <property type="match status" value="1"/>
</dbReference>
<keyword evidence="1" id="KW-0175">Coiled coil</keyword>
<organism evidence="3 4">
    <name type="scientific">Thauera chlorobenzoica</name>
    <dbReference type="NCBI Taxonomy" id="96773"/>
    <lineage>
        <taxon>Bacteria</taxon>
        <taxon>Pseudomonadati</taxon>
        <taxon>Pseudomonadota</taxon>
        <taxon>Betaproteobacteria</taxon>
        <taxon>Rhodocyclales</taxon>
        <taxon>Zoogloeaceae</taxon>
        <taxon>Thauera</taxon>
    </lineage>
</organism>
<evidence type="ECO:0000313" key="3">
    <source>
        <dbReference type="EMBL" id="APR05636.1"/>
    </source>
</evidence>
<proteinExistence type="predicted"/>
<dbReference type="InterPro" id="IPR010090">
    <property type="entry name" value="Phage_tape_meas"/>
</dbReference>
<keyword evidence="4" id="KW-1185">Reference proteome</keyword>
<sequence length="892" mass="90768">MARNPVTRIIITAKDEASAVFSSLQTKVAAVGVAIAGYFGARLFGDAIGSARDFESAMSAVQAASGASGAELDKLRSAAEAAGATTKYTSVEAASALENLAKSGLSATDAVQALPAVLNLAQAGGVELGTAAEYVTKAVNGMGLEFAEAGRVADVLAMGANASNTSVDGLAQALSYAAPLANSLGLSLEQTVAMIGKFADAGIDAGRAGTALNSILAQFSDPASKFRSELAAAGITTGDFDQALRQLAAAGPGGQKAINAVGQEAGPALRALLNQGIGALDALKGKLDESAGSAATFAQVMGDNLDGATKGLGSAWDALLIKLGSPVLDTLKGQVNAIAERLRGFVADGTATAFGNAIRAAFESAGRWVAEFVGKLDFTAIAASLQAFAARAGEIFTAIGQHASTAGNTLQTAYGVMSAGINIVLAAVYKLGEGMSWLASAFLADLALITDGLSKITFGDLSAGFASAAASMRAEAQATYAVHEAFGRKAGEAFDAATQGALTAREGWAALTTTATQSATATAQALGQVERQAGLTADQVEALGDGAEVSAGKVVELGTKAQQSSTQQQRAAQEAQARVADLRAEYQRLISAGDTQGATEILIEIQKELRNTGTEARATGDELELAFHHLGVTSQAKLNELAEGARRSFDLIRNSGTATPRELQQAFAAYAEKAIAANGGVASSALKAEAGMYKVRIAADEAGNAVVSSMGNAASATAQLGAQAEAAAAKYAVLGATIAGLPAPGGTPPGGPPPPGGGSKTYKRMDNGQTALLDRAERLGGLALRKSIEAEWQQKGKSMSRMAGLDPRYAKMLQDTVERLDKLQMKQEHDSGRFNANDPRVTGSAPRETVTTFRVEIGTGAGRVAAINTASRADADALVDLLRKLENDMSRA</sequence>
<feature type="region of interest" description="Disordered" evidence="2">
    <location>
        <begin position="743"/>
        <end position="763"/>
    </location>
</feature>
<dbReference type="Proteomes" id="UP000185739">
    <property type="component" value="Chromosome"/>
</dbReference>
<dbReference type="PANTHER" id="PTHR37813:SF1">
    <property type="entry name" value="FELS-2 PROPHAGE PROTEIN"/>
    <property type="match status" value="1"/>
</dbReference>
<dbReference type="PANTHER" id="PTHR37813">
    <property type="entry name" value="FELS-2 PROPHAGE PROTEIN"/>
    <property type="match status" value="1"/>
</dbReference>
<name>A0A1H5Z5X2_9RHOO</name>
<dbReference type="OrthoDB" id="8859412at2"/>
<feature type="compositionally biased region" description="Pro residues" evidence="2">
    <location>
        <begin position="745"/>
        <end position="756"/>
    </location>
</feature>
<reference evidence="3 4" key="1">
    <citation type="submission" date="2016-12" db="EMBL/GenBank/DDBJ databases">
        <title>Complete genome sequence of Thauera chlorobenzoica, a Betaproteobacterium degrading haloaromatics anaerobically to CO2 and halides.</title>
        <authorList>
            <person name="Goris T."/>
            <person name="Mergelsberg M."/>
            <person name="Boll M."/>
        </authorList>
    </citation>
    <scope>NUCLEOTIDE SEQUENCE [LARGE SCALE GENOMIC DNA]</scope>
    <source>
        <strain evidence="3 4">3CB1</strain>
    </source>
</reference>
<protein>
    <submittedName>
        <fullName evidence="3">Phage tail length tape-measure protein</fullName>
    </submittedName>
</protein>
<accession>A0A1H5Z5X2</accession>
<dbReference type="RefSeq" id="WP_075148977.1">
    <property type="nucleotide sequence ID" value="NZ_CP018839.1"/>
</dbReference>
<feature type="coiled-coil region" evidence="1">
    <location>
        <begin position="565"/>
        <end position="592"/>
    </location>
</feature>
<dbReference type="EMBL" id="CP018839">
    <property type="protein sequence ID" value="APR05636.1"/>
    <property type="molecule type" value="Genomic_DNA"/>
</dbReference>
<dbReference type="KEGG" id="tcl:Tchl_2813"/>
<gene>
    <name evidence="3" type="ORF">Tchl_2813</name>
</gene>
<evidence type="ECO:0000256" key="2">
    <source>
        <dbReference type="SAM" id="MobiDB-lite"/>
    </source>
</evidence>
<dbReference type="NCBIfam" id="TIGR01760">
    <property type="entry name" value="tape_meas_TP901"/>
    <property type="match status" value="1"/>
</dbReference>
<dbReference type="AlphaFoldDB" id="A0A1H5Z5X2"/>
<evidence type="ECO:0000313" key="4">
    <source>
        <dbReference type="Proteomes" id="UP000185739"/>
    </source>
</evidence>
<evidence type="ECO:0000256" key="1">
    <source>
        <dbReference type="SAM" id="Coils"/>
    </source>
</evidence>